<evidence type="ECO:0000256" key="1">
    <source>
        <dbReference type="ARBA" id="ARBA00001974"/>
    </source>
</evidence>
<dbReference type="InterPro" id="IPR050315">
    <property type="entry name" value="FAD-oxidoreductase_2"/>
</dbReference>
<dbReference type="EMBL" id="BAAAHH010000018">
    <property type="protein sequence ID" value="GAA0956949.1"/>
    <property type="molecule type" value="Genomic_DNA"/>
</dbReference>
<dbReference type="Pfam" id="PF00890">
    <property type="entry name" value="FAD_binding_2"/>
    <property type="match status" value="1"/>
</dbReference>
<keyword evidence="7" id="KW-1185">Reference proteome</keyword>
<accession>A0ABN1RGT8</accession>
<dbReference type="InterPro" id="IPR036188">
    <property type="entry name" value="FAD/NAD-bd_sf"/>
</dbReference>
<gene>
    <name evidence="6" type="ORF">GCM10009550_43610</name>
</gene>
<keyword evidence="2" id="KW-0285">Flavoprotein</keyword>
<comment type="caution">
    <text evidence="6">The sequence shown here is derived from an EMBL/GenBank/DDBJ whole genome shotgun (WGS) entry which is preliminary data.</text>
</comment>
<dbReference type="InterPro" id="IPR027477">
    <property type="entry name" value="Succ_DH/fumarate_Rdtase_cat_sf"/>
</dbReference>
<feature type="domain" description="FAD-dependent oxidoreductase 2 FAD-binding" evidence="5">
    <location>
        <begin position="13"/>
        <end position="534"/>
    </location>
</feature>
<organism evidence="6 7">
    <name type="scientific">Actinocorallia libanotica</name>
    <dbReference type="NCBI Taxonomy" id="46162"/>
    <lineage>
        <taxon>Bacteria</taxon>
        <taxon>Bacillati</taxon>
        <taxon>Actinomycetota</taxon>
        <taxon>Actinomycetes</taxon>
        <taxon>Streptosporangiales</taxon>
        <taxon>Thermomonosporaceae</taxon>
        <taxon>Actinocorallia</taxon>
    </lineage>
</organism>
<dbReference type="PANTHER" id="PTHR43400:SF10">
    <property type="entry name" value="3-OXOSTEROID 1-DEHYDROGENASE"/>
    <property type="match status" value="1"/>
</dbReference>
<evidence type="ECO:0000256" key="4">
    <source>
        <dbReference type="ARBA" id="ARBA00023002"/>
    </source>
</evidence>
<evidence type="ECO:0000313" key="7">
    <source>
        <dbReference type="Proteomes" id="UP001500665"/>
    </source>
</evidence>
<comment type="cofactor">
    <cofactor evidence="1">
        <name>FAD</name>
        <dbReference type="ChEBI" id="CHEBI:57692"/>
    </cofactor>
</comment>
<evidence type="ECO:0000313" key="6">
    <source>
        <dbReference type="EMBL" id="GAA0956949.1"/>
    </source>
</evidence>
<dbReference type="RefSeq" id="WP_344242742.1">
    <property type="nucleotide sequence ID" value="NZ_BAAAHH010000018.1"/>
</dbReference>
<dbReference type="Proteomes" id="UP001500665">
    <property type="component" value="Unassembled WGS sequence"/>
</dbReference>
<dbReference type="NCBIfam" id="NF009473">
    <property type="entry name" value="PRK12835.1"/>
    <property type="match status" value="1"/>
</dbReference>
<keyword evidence="3" id="KW-0274">FAD</keyword>
<keyword evidence="4" id="KW-0560">Oxidoreductase</keyword>
<proteinExistence type="predicted"/>
<dbReference type="SUPFAM" id="SSF51905">
    <property type="entry name" value="FAD/NAD(P)-binding domain"/>
    <property type="match status" value="1"/>
</dbReference>
<sequence length="556" mass="60399">MTSSPPAWDHEVDVLVAGSGAGGMTGAIAAHDAGLSALLVEKAAFFGGSTALSGGGIWMPNNPTLKAIGRGDDPADVRRYLQEVVGDRVSPARLDAYVEEGPKALEMLYRVSRHMDFTWCPDYSDYHPELPGGRPRGRTIEPGPIDAKLLGEDEKHLLPASLPSPMGLWFTGSEGRKLMLVRRTWSGKWMIRVAAWRVVSNLFRRRHMKTLGASLAVRLRLTMKDLGIPLWLKAPITELVVEDGRVVGAVVERDGRPVRVRARRGVMLATGGFDHDPEMRERYLPELGRDDHSAGAAANVGDGIRIGEKAGAALDLMDDAWWMPSIKRPDGSVFPLVTERCIPRMVIVDQKGERFTNEAAPYVNFVHAQLEGGHVPAYEILDAKARARYQFAGIMPGQPFPKDYYTSGLVTRADTLSELAERIKVPADALQATVDRFNVFARNGRDEDFGRGDSRYDHYYGDPTLPNPNLDEIDGGPYYAIRIEAGDLGTKGGLLSDEHGRVLRPDGGAIEGLYTTGNASASVMGNEYAGAGATIGPAMAFAYTAMRHAAAHPSGD</sequence>
<dbReference type="SUPFAM" id="SSF56425">
    <property type="entry name" value="Succinate dehydrogenase/fumarate reductase flavoprotein, catalytic domain"/>
    <property type="match status" value="1"/>
</dbReference>
<evidence type="ECO:0000259" key="5">
    <source>
        <dbReference type="Pfam" id="PF00890"/>
    </source>
</evidence>
<protein>
    <submittedName>
        <fullName evidence="6">FAD-binding protein</fullName>
    </submittedName>
</protein>
<evidence type="ECO:0000256" key="3">
    <source>
        <dbReference type="ARBA" id="ARBA00022827"/>
    </source>
</evidence>
<name>A0ABN1RGT8_9ACTN</name>
<dbReference type="Gene3D" id="3.50.50.60">
    <property type="entry name" value="FAD/NAD(P)-binding domain"/>
    <property type="match status" value="2"/>
</dbReference>
<dbReference type="InterPro" id="IPR003953">
    <property type="entry name" value="FAD-dep_OxRdtase_2_FAD-bd"/>
</dbReference>
<evidence type="ECO:0000256" key="2">
    <source>
        <dbReference type="ARBA" id="ARBA00022630"/>
    </source>
</evidence>
<dbReference type="PANTHER" id="PTHR43400">
    <property type="entry name" value="FUMARATE REDUCTASE"/>
    <property type="match status" value="1"/>
</dbReference>
<reference evidence="6 7" key="1">
    <citation type="journal article" date="2019" name="Int. J. Syst. Evol. Microbiol.">
        <title>The Global Catalogue of Microorganisms (GCM) 10K type strain sequencing project: providing services to taxonomists for standard genome sequencing and annotation.</title>
        <authorList>
            <consortium name="The Broad Institute Genomics Platform"/>
            <consortium name="The Broad Institute Genome Sequencing Center for Infectious Disease"/>
            <person name="Wu L."/>
            <person name="Ma J."/>
        </authorList>
    </citation>
    <scope>NUCLEOTIDE SEQUENCE [LARGE SCALE GENOMIC DNA]</scope>
    <source>
        <strain evidence="6 7">JCM 10696</strain>
    </source>
</reference>